<reference evidence="11 12" key="1">
    <citation type="journal article" date="2015" name="Stand. Genomic Sci.">
        <title>Complete genome sequence and description of Salinispira pacifica gen. nov., sp. nov., a novel spirochaete isolated form a hypersaline microbial mat.</title>
        <authorList>
            <person name="Ben Hania W."/>
            <person name="Joseph M."/>
            <person name="Schumann P."/>
            <person name="Bunk B."/>
            <person name="Fiebig A."/>
            <person name="Sproer C."/>
            <person name="Klenk H.P."/>
            <person name="Fardeau M.L."/>
            <person name="Spring S."/>
        </authorList>
    </citation>
    <scope>NUCLEOTIDE SEQUENCE [LARGE SCALE GENOMIC DNA]</scope>
    <source>
        <strain evidence="11 12">L21-RPul-D2</strain>
    </source>
</reference>
<dbReference type="KEGG" id="slr:L21SP2_1311"/>
<evidence type="ECO:0000256" key="9">
    <source>
        <dbReference type="SAM" id="SignalP"/>
    </source>
</evidence>
<dbReference type="InterPro" id="IPR001905">
    <property type="entry name" value="Ammonium_transpt"/>
</dbReference>
<dbReference type="InterPro" id="IPR029020">
    <property type="entry name" value="Ammonium/urea_transptr"/>
</dbReference>
<dbReference type="RefSeq" id="WP_024267634.1">
    <property type="nucleotide sequence ID" value="NC_023035.1"/>
</dbReference>
<comment type="subcellular location">
    <subcellularLocation>
        <location evidence="8">Cell membrane</location>
        <topology evidence="8">Multi-pass membrane protein</topology>
    </subcellularLocation>
    <subcellularLocation>
        <location evidence="1">Membrane</location>
        <topology evidence="1">Multi-pass membrane protein</topology>
    </subcellularLocation>
</comment>
<feature type="signal peptide" evidence="9">
    <location>
        <begin position="1"/>
        <end position="25"/>
    </location>
</feature>
<protein>
    <recommendedName>
        <fullName evidence="8">Ammonium transporter</fullName>
    </recommendedName>
</protein>
<feature type="transmembrane region" description="Helical" evidence="8">
    <location>
        <begin position="329"/>
        <end position="346"/>
    </location>
</feature>
<dbReference type="EMBL" id="CP006939">
    <property type="protein sequence ID" value="AHC14710.1"/>
    <property type="molecule type" value="Genomic_DNA"/>
</dbReference>
<dbReference type="PATRIC" id="fig|1307761.3.peg.1304"/>
<dbReference type="GO" id="GO:0005886">
    <property type="term" value="C:plasma membrane"/>
    <property type="evidence" value="ECO:0007669"/>
    <property type="project" value="UniProtKB-SubCell"/>
</dbReference>
<evidence type="ECO:0000256" key="7">
    <source>
        <dbReference type="ARBA" id="ARBA00023177"/>
    </source>
</evidence>
<evidence type="ECO:0000256" key="3">
    <source>
        <dbReference type="ARBA" id="ARBA00022448"/>
    </source>
</evidence>
<sequence>MKGKFRISAILVVIALLLSTGVLSAQDLTAETVAAAVDMIWLTLAAALVFFMQAGFAMVEIGLTQAKNSGNIIMKNLMDFSVGAIAYWAIGWAFMYGNSIGGWIGGAGGEAFFLNYSPAGLEAYGVSAMTDIYRDWIFQVVFAATAATIVSGAMAERTKFTAYLVYSVFISALIYPIAGHWHWGGGWLAQLGFHDFAGSTLVHSLGGWAALAGAVVLGPRSGKYTKVGNKVVTKAIPGHSLPLAALGVFILWFGWFGFNAGSTLSGNDATIGHVAVTTTLAASAGAIAAMITSWVWFGKPDPSMSLNGALAGLVGITAGTWVVGPGASIIIGLVAGILVVLSVEFFDKVLHIDDPVGAISVHGINGAWGTLAIGLFANGVNDPGVVGIFFDFSAGLQQLGVQALGVLAYLIWTLVTGFILFFTVKKTMGLRVDEKDERTGLDITEHATDSYAGFQIFSNL</sequence>
<dbReference type="GO" id="GO:0097272">
    <property type="term" value="P:ammonium homeostasis"/>
    <property type="evidence" value="ECO:0007669"/>
    <property type="project" value="TreeGrafter"/>
</dbReference>
<keyword evidence="9" id="KW-0732">Signal</keyword>
<dbReference type="SUPFAM" id="SSF111352">
    <property type="entry name" value="Ammonium transporter"/>
    <property type="match status" value="1"/>
</dbReference>
<comment type="similarity">
    <text evidence="2 8">Belongs to the ammonia transporter channel (TC 1.A.11.2) family.</text>
</comment>
<dbReference type="OrthoDB" id="9814202at2"/>
<feature type="domain" description="Ammonium transporter AmtB-like" evidence="10">
    <location>
        <begin position="41"/>
        <end position="451"/>
    </location>
</feature>
<feature type="transmembrane region" description="Helical" evidence="8">
    <location>
        <begin position="240"/>
        <end position="258"/>
    </location>
</feature>
<feature type="chain" id="PRO_5004741919" description="Ammonium transporter" evidence="9">
    <location>
        <begin position="26"/>
        <end position="460"/>
    </location>
</feature>
<dbReference type="PROSITE" id="PS01219">
    <property type="entry name" value="AMMONIUM_TRANSP"/>
    <property type="match status" value="1"/>
</dbReference>
<keyword evidence="5 8" id="KW-1133">Transmembrane helix</keyword>
<dbReference type="STRING" id="1307761.L21SP2_1311"/>
<keyword evidence="12" id="KW-1185">Reference proteome</keyword>
<dbReference type="NCBIfam" id="TIGR00836">
    <property type="entry name" value="amt"/>
    <property type="match status" value="1"/>
</dbReference>
<feature type="transmembrane region" description="Helical" evidence="8">
    <location>
        <begin position="201"/>
        <end position="219"/>
    </location>
</feature>
<feature type="transmembrane region" description="Helical" evidence="8">
    <location>
        <begin position="304"/>
        <end position="323"/>
    </location>
</feature>
<feature type="transmembrane region" description="Helical" evidence="8">
    <location>
        <begin position="76"/>
        <end position="95"/>
    </location>
</feature>
<keyword evidence="6 8" id="KW-0472">Membrane</keyword>
<evidence type="ECO:0000256" key="4">
    <source>
        <dbReference type="ARBA" id="ARBA00022692"/>
    </source>
</evidence>
<feature type="transmembrane region" description="Helical" evidence="8">
    <location>
        <begin position="399"/>
        <end position="422"/>
    </location>
</feature>
<feature type="transmembrane region" description="Helical" evidence="8">
    <location>
        <begin position="358"/>
        <end position="379"/>
    </location>
</feature>
<keyword evidence="3 8" id="KW-0813">Transport</keyword>
<accession>V5WGG2</accession>
<keyword evidence="4 8" id="KW-0812">Transmembrane</keyword>
<organism evidence="11 12">
    <name type="scientific">Salinispira pacifica</name>
    <dbReference type="NCBI Taxonomy" id="1307761"/>
    <lineage>
        <taxon>Bacteria</taxon>
        <taxon>Pseudomonadati</taxon>
        <taxon>Spirochaetota</taxon>
        <taxon>Spirochaetia</taxon>
        <taxon>Spirochaetales</taxon>
        <taxon>Spirochaetaceae</taxon>
        <taxon>Salinispira</taxon>
    </lineage>
</organism>
<evidence type="ECO:0000256" key="2">
    <source>
        <dbReference type="ARBA" id="ARBA00005887"/>
    </source>
</evidence>
<feature type="transmembrane region" description="Helical" evidence="8">
    <location>
        <begin position="136"/>
        <end position="155"/>
    </location>
</feature>
<feature type="transmembrane region" description="Helical" evidence="8">
    <location>
        <begin position="162"/>
        <end position="181"/>
    </location>
</feature>
<evidence type="ECO:0000256" key="5">
    <source>
        <dbReference type="ARBA" id="ARBA00022989"/>
    </source>
</evidence>
<feature type="transmembrane region" description="Helical" evidence="8">
    <location>
        <begin position="270"/>
        <end position="297"/>
    </location>
</feature>
<proteinExistence type="inferred from homology"/>
<evidence type="ECO:0000259" key="10">
    <source>
        <dbReference type="Pfam" id="PF00909"/>
    </source>
</evidence>
<dbReference type="eggNOG" id="COG0004">
    <property type="taxonomic scope" value="Bacteria"/>
</dbReference>
<dbReference type="InterPro" id="IPR024041">
    <property type="entry name" value="NH4_transpt_AmtB-like_dom"/>
</dbReference>
<dbReference type="PANTHER" id="PTHR11730">
    <property type="entry name" value="AMMONIUM TRANSPORTER"/>
    <property type="match status" value="1"/>
</dbReference>
<dbReference type="Pfam" id="PF00909">
    <property type="entry name" value="Ammonium_transp"/>
    <property type="match status" value="1"/>
</dbReference>
<name>V5WGG2_9SPIO</name>
<dbReference type="Gene3D" id="1.10.3430.10">
    <property type="entry name" value="Ammonium transporter AmtB like domains"/>
    <property type="match status" value="1"/>
</dbReference>
<evidence type="ECO:0000256" key="1">
    <source>
        <dbReference type="ARBA" id="ARBA00004141"/>
    </source>
</evidence>
<evidence type="ECO:0000313" key="11">
    <source>
        <dbReference type="EMBL" id="AHC14710.1"/>
    </source>
</evidence>
<dbReference type="Proteomes" id="UP000018680">
    <property type="component" value="Chromosome"/>
</dbReference>
<dbReference type="GO" id="GO:0008519">
    <property type="term" value="F:ammonium channel activity"/>
    <property type="evidence" value="ECO:0007669"/>
    <property type="project" value="InterPro"/>
</dbReference>
<dbReference type="InterPro" id="IPR018047">
    <property type="entry name" value="Ammonium_transpt_CS"/>
</dbReference>
<feature type="transmembrane region" description="Helical" evidence="8">
    <location>
        <begin position="40"/>
        <end position="64"/>
    </location>
</feature>
<gene>
    <name evidence="11" type="ORF">L21SP2_1311</name>
</gene>
<dbReference type="AlphaFoldDB" id="V5WGG2"/>
<evidence type="ECO:0000313" key="12">
    <source>
        <dbReference type="Proteomes" id="UP000018680"/>
    </source>
</evidence>
<dbReference type="PANTHER" id="PTHR11730:SF89">
    <property type="entry name" value="AMMONIUM TRANSPORTER SLL0108-RELATED"/>
    <property type="match status" value="1"/>
</dbReference>
<dbReference type="HOGENOM" id="CLU_000445_33_1_12"/>
<keyword evidence="7 8" id="KW-0924">Ammonia transport</keyword>
<evidence type="ECO:0000256" key="6">
    <source>
        <dbReference type="ARBA" id="ARBA00023136"/>
    </source>
</evidence>
<evidence type="ECO:0000256" key="8">
    <source>
        <dbReference type="RuleBase" id="RU362002"/>
    </source>
</evidence>